<gene>
    <name evidence="1" type="ORF">NMU03_15730</name>
</gene>
<dbReference type="RefSeq" id="WP_290139815.1">
    <property type="nucleotide sequence ID" value="NZ_CP101620.1"/>
</dbReference>
<reference evidence="1" key="1">
    <citation type="submission" date="2022-07" db="EMBL/GenBank/DDBJ databases">
        <title>Faecal culturing of patients with breast cancer.</title>
        <authorList>
            <person name="Teng N.M.Y."/>
            <person name="Kiu R."/>
            <person name="Evans R."/>
            <person name="Baker D.J."/>
            <person name="Zenner C."/>
            <person name="Robinson S.D."/>
            <person name="Hall L.J."/>
        </authorList>
    </citation>
    <scope>NUCLEOTIDE SEQUENCE</scope>
    <source>
        <strain evidence="1">LH1062</strain>
    </source>
</reference>
<organism evidence="1 2">
    <name type="scientific">Allocoprobacillus halotolerans</name>
    <dbReference type="NCBI Taxonomy" id="2944914"/>
    <lineage>
        <taxon>Bacteria</taxon>
        <taxon>Bacillati</taxon>
        <taxon>Bacillota</taxon>
        <taxon>Erysipelotrichia</taxon>
        <taxon>Erysipelotrichales</taxon>
        <taxon>Erysipelotrichaceae</taxon>
        <taxon>Allocoprobacillus</taxon>
    </lineage>
</organism>
<dbReference type="Proteomes" id="UP001060112">
    <property type="component" value="Chromosome"/>
</dbReference>
<keyword evidence="2" id="KW-1185">Reference proteome</keyword>
<evidence type="ECO:0000313" key="1">
    <source>
        <dbReference type="EMBL" id="UTY39009.1"/>
    </source>
</evidence>
<name>A0ABY5I125_9FIRM</name>
<proteinExistence type="predicted"/>
<protein>
    <submittedName>
        <fullName evidence="1">Transposase</fullName>
    </submittedName>
</protein>
<evidence type="ECO:0000313" key="2">
    <source>
        <dbReference type="Proteomes" id="UP001060112"/>
    </source>
</evidence>
<dbReference type="EMBL" id="CP101620">
    <property type="protein sequence ID" value="UTY39009.1"/>
    <property type="molecule type" value="Genomic_DNA"/>
</dbReference>
<accession>A0ABY5I125</accession>
<sequence>MIDISHIFSLSHHTRTQSLSLCGYLEAIVGKYFLSQSGNPDSYWYAVYYGASINSHDDCVEIIDHNLIGYVYYDNRVAFILNDYLETFMKDTLDYDIHYISLDSLDKECLECQNDEQYRQYILPALWIDDDFLYNERIPFDYEKFELIDEGVQYLNPKHFSVKNFVKSCQMD</sequence>